<evidence type="ECO:0000256" key="4">
    <source>
        <dbReference type="ARBA" id="ARBA00022801"/>
    </source>
</evidence>
<comment type="catalytic activity">
    <reaction evidence="1">
        <text>Hydrolysis of terminal non-reducing N-acetyl-D-hexosamine residues in N-acetyl-beta-D-hexosaminides.</text>
        <dbReference type="EC" id="3.2.1.52"/>
    </reaction>
</comment>
<evidence type="ECO:0000259" key="5">
    <source>
        <dbReference type="Pfam" id="PF00728"/>
    </source>
</evidence>
<keyword evidence="6" id="KW-1185">Reference proteome</keyword>
<dbReference type="InterPro" id="IPR017853">
    <property type="entry name" value="GH"/>
</dbReference>
<dbReference type="GO" id="GO:0030203">
    <property type="term" value="P:glycosaminoglycan metabolic process"/>
    <property type="evidence" value="ECO:0007669"/>
    <property type="project" value="TreeGrafter"/>
</dbReference>
<evidence type="ECO:0000256" key="3">
    <source>
        <dbReference type="ARBA" id="ARBA00012663"/>
    </source>
</evidence>
<evidence type="ECO:0000313" key="6">
    <source>
        <dbReference type="Proteomes" id="UP000887578"/>
    </source>
</evidence>
<dbReference type="WBParaSite" id="PDA_v2.g15150.t1">
    <property type="protein sequence ID" value="PDA_v2.g15150.t1"/>
    <property type="gene ID" value="PDA_v2.g15150"/>
</dbReference>
<sequence length="128" mass="14695">MQILFISLFSRYLNYIHYGDDWKSGGINGDYYYCDPQDFNGTDAQKALVLGGIATMWGEMVDSTNIEARLWPRASAVAERLWSNPLATKNADEAWPRLHEHRCRMVARGFRAQPINGPSFCHNEWLLP</sequence>
<dbReference type="GO" id="GO:0005764">
    <property type="term" value="C:lysosome"/>
    <property type="evidence" value="ECO:0007669"/>
    <property type="project" value="TreeGrafter"/>
</dbReference>
<dbReference type="Proteomes" id="UP000887578">
    <property type="component" value="Unplaced"/>
</dbReference>
<dbReference type="GO" id="GO:0016020">
    <property type="term" value="C:membrane"/>
    <property type="evidence" value="ECO:0007669"/>
    <property type="project" value="TreeGrafter"/>
</dbReference>
<accession>A0A914PC41</accession>
<dbReference type="GO" id="GO:0006689">
    <property type="term" value="P:ganglioside catabolic process"/>
    <property type="evidence" value="ECO:0007669"/>
    <property type="project" value="TreeGrafter"/>
</dbReference>
<evidence type="ECO:0000256" key="2">
    <source>
        <dbReference type="ARBA" id="ARBA00006285"/>
    </source>
</evidence>
<dbReference type="PANTHER" id="PTHR22600">
    <property type="entry name" value="BETA-HEXOSAMINIDASE"/>
    <property type="match status" value="1"/>
</dbReference>
<dbReference type="Pfam" id="PF00728">
    <property type="entry name" value="Glyco_hydro_20"/>
    <property type="match status" value="1"/>
</dbReference>
<dbReference type="PANTHER" id="PTHR22600:SF21">
    <property type="entry name" value="BETA-HEXOSAMINIDASE A"/>
    <property type="match status" value="1"/>
</dbReference>
<dbReference type="Gene3D" id="3.20.20.80">
    <property type="entry name" value="Glycosidases"/>
    <property type="match status" value="1"/>
</dbReference>
<organism evidence="6 7">
    <name type="scientific">Panagrolaimus davidi</name>
    <dbReference type="NCBI Taxonomy" id="227884"/>
    <lineage>
        <taxon>Eukaryota</taxon>
        <taxon>Metazoa</taxon>
        <taxon>Ecdysozoa</taxon>
        <taxon>Nematoda</taxon>
        <taxon>Chromadorea</taxon>
        <taxon>Rhabditida</taxon>
        <taxon>Tylenchina</taxon>
        <taxon>Panagrolaimomorpha</taxon>
        <taxon>Panagrolaimoidea</taxon>
        <taxon>Panagrolaimidae</taxon>
        <taxon>Panagrolaimus</taxon>
    </lineage>
</organism>
<feature type="domain" description="Glycoside hydrolase family 20 catalytic" evidence="5">
    <location>
        <begin position="31"/>
        <end position="84"/>
    </location>
</feature>
<dbReference type="InterPro" id="IPR015883">
    <property type="entry name" value="Glyco_hydro_20_cat"/>
</dbReference>
<name>A0A914PC41_9BILA</name>
<evidence type="ECO:0000256" key="1">
    <source>
        <dbReference type="ARBA" id="ARBA00001231"/>
    </source>
</evidence>
<dbReference type="AlphaFoldDB" id="A0A914PC41"/>
<protein>
    <recommendedName>
        <fullName evidence="3">beta-N-acetylhexosaminidase</fullName>
        <ecNumber evidence="3">3.2.1.52</ecNumber>
    </recommendedName>
</protein>
<comment type="similarity">
    <text evidence="2">Belongs to the glycosyl hydrolase 20 family.</text>
</comment>
<dbReference type="GO" id="GO:0005975">
    <property type="term" value="P:carbohydrate metabolic process"/>
    <property type="evidence" value="ECO:0007669"/>
    <property type="project" value="InterPro"/>
</dbReference>
<dbReference type="SUPFAM" id="SSF51445">
    <property type="entry name" value="(Trans)glycosidases"/>
    <property type="match status" value="1"/>
</dbReference>
<dbReference type="EC" id="3.2.1.52" evidence="3"/>
<keyword evidence="4" id="KW-0378">Hydrolase</keyword>
<evidence type="ECO:0000313" key="7">
    <source>
        <dbReference type="WBParaSite" id="PDA_v2.g15150.t1"/>
    </source>
</evidence>
<reference evidence="7" key="1">
    <citation type="submission" date="2022-11" db="UniProtKB">
        <authorList>
            <consortium name="WormBaseParasite"/>
        </authorList>
    </citation>
    <scope>IDENTIFICATION</scope>
</reference>
<dbReference type="GO" id="GO:0004563">
    <property type="term" value="F:beta-N-acetylhexosaminidase activity"/>
    <property type="evidence" value="ECO:0007669"/>
    <property type="project" value="UniProtKB-EC"/>
</dbReference>
<dbReference type="InterPro" id="IPR025705">
    <property type="entry name" value="Beta_hexosaminidase_sua/sub"/>
</dbReference>
<proteinExistence type="inferred from homology"/>